<dbReference type="Proteomes" id="UP001314796">
    <property type="component" value="Unassembled WGS sequence"/>
</dbReference>
<name>A0ABS2NTB6_9FIRM</name>
<dbReference type="EMBL" id="JAFBEE010000027">
    <property type="protein sequence ID" value="MBM7616195.1"/>
    <property type="molecule type" value="Genomic_DNA"/>
</dbReference>
<gene>
    <name evidence="1" type="ORF">JOC73_002777</name>
</gene>
<evidence type="ECO:0000313" key="2">
    <source>
        <dbReference type="Proteomes" id="UP001314796"/>
    </source>
</evidence>
<organism evidence="1 2">
    <name type="scientific">Alkaliphilus hydrothermalis</name>
    <dbReference type="NCBI Taxonomy" id="1482730"/>
    <lineage>
        <taxon>Bacteria</taxon>
        <taxon>Bacillati</taxon>
        <taxon>Bacillota</taxon>
        <taxon>Clostridia</taxon>
        <taxon>Peptostreptococcales</taxon>
        <taxon>Natronincolaceae</taxon>
        <taxon>Alkaliphilus</taxon>
    </lineage>
</organism>
<keyword evidence="2" id="KW-1185">Reference proteome</keyword>
<accession>A0ABS2NTB6</accession>
<proteinExistence type="predicted"/>
<evidence type="ECO:0000313" key="1">
    <source>
        <dbReference type="EMBL" id="MBM7616195.1"/>
    </source>
</evidence>
<comment type="caution">
    <text evidence="1">The sequence shown here is derived from an EMBL/GenBank/DDBJ whole genome shotgun (WGS) entry which is preliminary data.</text>
</comment>
<sequence>MIFNNLIFQYADSGERLRVIHANEKYVYYVELDKDTSMLKHMEIEKIQSEIENNILVKISDMFLGNVDEHSIPDTHKDKRNKEWEYVSCIWPSEVETLMVENKRSLVLRLSKTHVVTSK</sequence>
<reference evidence="1 2" key="1">
    <citation type="submission" date="2021-01" db="EMBL/GenBank/DDBJ databases">
        <title>Genomic Encyclopedia of Type Strains, Phase IV (KMG-IV): sequencing the most valuable type-strain genomes for metagenomic binning, comparative biology and taxonomic classification.</title>
        <authorList>
            <person name="Goeker M."/>
        </authorList>
    </citation>
    <scope>NUCLEOTIDE SEQUENCE [LARGE SCALE GENOMIC DNA]</scope>
    <source>
        <strain evidence="1 2">DSM 25890</strain>
    </source>
</reference>
<dbReference type="RefSeq" id="WP_204404168.1">
    <property type="nucleotide sequence ID" value="NZ_JAFBEE010000027.1"/>
</dbReference>
<protein>
    <submittedName>
        <fullName evidence="1">Uncharacterized protein</fullName>
    </submittedName>
</protein>